<protein>
    <submittedName>
        <fullName evidence="2">Uncharacterized protein</fullName>
    </submittedName>
</protein>
<proteinExistence type="predicted"/>
<reference evidence="2 3" key="1">
    <citation type="submission" date="2020-02" db="EMBL/GenBank/DDBJ databases">
        <title>Comparative genomics of sulfur disproportionating microorganisms.</title>
        <authorList>
            <person name="Ward L.M."/>
            <person name="Bertran E."/>
            <person name="Johnston D.T."/>
        </authorList>
    </citation>
    <scope>NUCLEOTIDE SEQUENCE [LARGE SCALE GENOMIC DNA]</scope>
    <source>
        <strain evidence="2 3">DSM 3696</strain>
    </source>
</reference>
<dbReference type="AlphaFoldDB" id="A0A7K3NTF4"/>
<dbReference type="Proteomes" id="UP000469724">
    <property type="component" value="Unassembled WGS sequence"/>
</dbReference>
<comment type="caution">
    <text evidence="2">The sequence shown here is derived from an EMBL/GenBank/DDBJ whole genome shotgun (WGS) entry which is preliminary data.</text>
</comment>
<feature type="region of interest" description="Disordered" evidence="1">
    <location>
        <begin position="34"/>
        <end position="98"/>
    </location>
</feature>
<gene>
    <name evidence="2" type="ORF">G3N56_17585</name>
</gene>
<organism evidence="2 3">
    <name type="scientific">Desulfolutivibrio sulfodismutans</name>
    <dbReference type="NCBI Taxonomy" id="63561"/>
    <lineage>
        <taxon>Bacteria</taxon>
        <taxon>Pseudomonadati</taxon>
        <taxon>Thermodesulfobacteriota</taxon>
        <taxon>Desulfovibrionia</taxon>
        <taxon>Desulfovibrionales</taxon>
        <taxon>Desulfovibrionaceae</taxon>
        <taxon>Desulfolutivibrio</taxon>
    </lineage>
</organism>
<keyword evidence="3" id="KW-1185">Reference proteome</keyword>
<dbReference type="EMBL" id="JAAGRQ010000112">
    <property type="protein sequence ID" value="NDY58549.1"/>
    <property type="molecule type" value="Genomic_DNA"/>
</dbReference>
<name>A0A7K3NTF4_9BACT</name>
<accession>A0A7K3NTF4</accession>
<evidence type="ECO:0000256" key="1">
    <source>
        <dbReference type="SAM" id="MobiDB-lite"/>
    </source>
</evidence>
<dbReference type="RefSeq" id="WP_163303621.1">
    <property type="nucleotide sequence ID" value="NZ_JAAGRQ010000112.1"/>
</dbReference>
<evidence type="ECO:0000313" key="2">
    <source>
        <dbReference type="EMBL" id="NDY58549.1"/>
    </source>
</evidence>
<evidence type="ECO:0000313" key="3">
    <source>
        <dbReference type="Proteomes" id="UP000469724"/>
    </source>
</evidence>
<sequence>MESVLRDILAAQKEMLAELRQIRILLAERGQELPEPPAYLNAPDEIPAEPDPGEFTLEPEAPPPAPAPASPASFTPSDLKDLGPSFATPRTAKPRTGMVEVNDLRGSLLDEIKGKNRAKSRAFSEFSKYRRDD</sequence>
<feature type="compositionally biased region" description="Pro residues" evidence="1">
    <location>
        <begin position="60"/>
        <end position="69"/>
    </location>
</feature>